<evidence type="ECO:0000256" key="2">
    <source>
        <dbReference type="ARBA" id="ARBA00022598"/>
    </source>
</evidence>
<dbReference type="KEGG" id="ttr:Tter_0438"/>
<keyword evidence="12" id="KW-1185">Reference proteome</keyword>
<comment type="catalytic activity">
    <reaction evidence="7 8">
        <text>tRNA(Arg) + L-arginine + ATP = L-arginyl-tRNA(Arg) + AMP + diphosphate</text>
        <dbReference type="Rhea" id="RHEA:20301"/>
        <dbReference type="Rhea" id="RHEA-COMP:9658"/>
        <dbReference type="Rhea" id="RHEA-COMP:9673"/>
        <dbReference type="ChEBI" id="CHEBI:30616"/>
        <dbReference type="ChEBI" id="CHEBI:32682"/>
        <dbReference type="ChEBI" id="CHEBI:33019"/>
        <dbReference type="ChEBI" id="CHEBI:78442"/>
        <dbReference type="ChEBI" id="CHEBI:78513"/>
        <dbReference type="ChEBI" id="CHEBI:456215"/>
        <dbReference type="EC" id="6.1.1.19"/>
    </reaction>
</comment>
<dbReference type="GO" id="GO:0004814">
    <property type="term" value="F:arginine-tRNA ligase activity"/>
    <property type="evidence" value="ECO:0007669"/>
    <property type="project" value="UniProtKB-UniRule"/>
</dbReference>
<dbReference type="HAMAP" id="MF_00123">
    <property type="entry name" value="Arg_tRNA_synth"/>
    <property type="match status" value="1"/>
</dbReference>
<evidence type="ECO:0000256" key="6">
    <source>
        <dbReference type="ARBA" id="ARBA00023146"/>
    </source>
</evidence>
<dbReference type="GO" id="GO:0005524">
    <property type="term" value="F:ATP binding"/>
    <property type="evidence" value="ECO:0007669"/>
    <property type="project" value="UniProtKB-UniRule"/>
</dbReference>
<keyword evidence="5 8" id="KW-0648">Protein biosynthesis</keyword>
<comment type="subcellular location">
    <subcellularLocation>
        <location evidence="8">Cytoplasm</location>
    </subcellularLocation>
</comment>
<dbReference type="InterPro" id="IPR005148">
    <property type="entry name" value="Arg-tRNA-synth_N"/>
</dbReference>
<dbReference type="GO" id="GO:0005737">
    <property type="term" value="C:cytoplasm"/>
    <property type="evidence" value="ECO:0007669"/>
    <property type="project" value="UniProtKB-SubCell"/>
</dbReference>
<evidence type="ECO:0000256" key="4">
    <source>
        <dbReference type="ARBA" id="ARBA00022840"/>
    </source>
</evidence>
<dbReference type="OrthoDB" id="9805987at2"/>
<dbReference type="InterPro" id="IPR014729">
    <property type="entry name" value="Rossmann-like_a/b/a_fold"/>
</dbReference>
<dbReference type="InterPro" id="IPR035684">
    <property type="entry name" value="ArgRS_core"/>
</dbReference>
<dbReference type="InterPro" id="IPR008909">
    <property type="entry name" value="DALR_anticod-bd"/>
</dbReference>
<dbReference type="EMBL" id="CP001825">
    <property type="protein sequence ID" value="ACZ41359.1"/>
    <property type="molecule type" value="Genomic_DNA"/>
</dbReference>
<dbReference type="Proteomes" id="UP000000323">
    <property type="component" value="Chromosome 1"/>
</dbReference>
<protein>
    <recommendedName>
        <fullName evidence="8">Arginine--tRNA ligase</fullName>
        <ecNumber evidence="8">6.1.1.19</ecNumber>
    </recommendedName>
    <alternativeName>
        <fullName evidence="8">Arginyl-tRNA synthetase</fullName>
        <shortName evidence="8">ArgRS</shortName>
    </alternativeName>
</protein>
<dbReference type="SUPFAM" id="SSF52374">
    <property type="entry name" value="Nucleotidylyl transferase"/>
    <property type="match status" value="1"/>
</dbReference>
<keyword evidence="4 8" id="KW-0067">ATP-binding</keyword>
<evidence type="ECO:0000313" key="11">
    <source>
        <dbReference type="EMBL" id="ACZ41359.1"/>
    </source>
</evidence>
<dbReference type="SMART" id="SM00836">
    <property type="entry name" value="DALR_1"/>
    <property type="match status" value="1"/>
</dbReference>
<feature type="domain" description="DALR anticodon binding" evidence="10">
    <location>
        <begin position="487"/>
        <end position="601"/>
    </location>
</feature>
<dbReference type="CDD" id="cd07956">
    <property type="entry name" value="Anticodon_Ia_Arg"/>
    <property type="match status" value="1"/>
</dbReference>
<dbReference type="PANTHER" id="PTHR11956:SF5">
    <property type="entry name" value="ARGININE--TRNA LIGASE, CYTOPLASMIC"/>
    <property type="match status" value="1"/>
</dbReference>
<accession>D1CEK3</accession>
<keyword evidence="3 8" id="KW-0547">Nucleotide-binding</keyword>
<proteinExistence type="inferred from homology"/>
<comment type="subunit">
    <text evidence="8">Monomer.</text>
</comment>
<dbReference type="InterPro" id="IPR009080">
    <property type="entry name" value="tRNAsynth_Ia_anticodon-bd"/>
</dbReference>
<evidence type="ECO:0000259" key="10">
    <source>
        <dbReference type="SMART" id="SM00836"/>
    </source>
</evidence>
<dbReference type="Gene3D" id="1.10.730.10">
    <property type="entry name" value="Isoleucyl-tRNA Synthetase, Domain 1"/>
    <property type="match status" value="1"/>
</dbReference>
<evidence type="ECO:0000256" key="5">
    <source>
        <dbReference type="ARBA" id="ARBA00022917"/>
    </source>
</evidence>
<dbReference type="InterPro" id="IPR001278">
    <property type="entry name" value="Arg-tRNA-ligase"/>
</dbReference>
<dbReference type="InterPro" id="IPR036695">
    <property type="entry name" value="Arg-tRNA-synth_N_sf"/>
</dbReference>
<evidence type="ECO:0000313" key="12">
    <source>
        <dbReference type="Proteomes" id="UP000000323"/>
    </source>
</evidence>
<dbReference type="SUPFAM" id="SSF47323">
    <property type="entry name" value="Anticodon-binding domain of a subclass of class I aminoacyl-tRNA synthetases"/>
    <property type="match status" value="1"/>
</dbReference>
<dbReference type="AlphaFoldDB" id="D1CEK3"/>
<dbReference type="eggNOG" id="COG0018">
    <property type="taxonomic scope" value="Bacteria"/>
</dbReference>
<dbReference type="EC" id="6.1.1.19" evidence="8"/>
<dbReference type="PANTHER" id="PTHR11956">
    <property type="entry name" value="ARGINYL-TRNA SYNTHETASE"/>
    <property type="match status" value="1"/>
</dbReference>
<evidence type="ECO:0000256" key="8">
    <source>
        <dbReference type="HAMAP-Rule" id="MF_00123"/>
    </source>
</evidence>
<dbReference type="Pfam" id="PF00750">
    <property type="entry name" value="tRNA-synt_1d"/>
    <property type="match status" value="1"/>
</dbReference>
<comment type="similarity">
    <text evidence="1 8 9">Belongs to the class-I aminoacyl-tRNA synthetase family.</text>
</comment>
<dbReference type="STRING" id="525904.Tter_0438"/>
<keyword evidence="6 8" id="KW-0030">Aminoacyl-tRNA synthetase</keyword>
<feature type="short sequence motif" description="'HIGH' region" evidence="8">
    <location>
        <begin position="147"/>
        <end position="157"/>
    </location>
</feature>
<organism evidence="11 12">
    <name type="scientific">Thermobaculum terrenum (strain ATCC BAA-798 / CCMEE 7001 / YNP1)</name>
    <dbReference type="NCBI Taxonomy" id="525904"/>
    <lineage>
        <taxon>Bacteria</taxon>
        <taxon>Bacillati</taxon>
        <taxon>Chloroflexota</taxon>
        <taxon>Chloroflexia</taxon>
        <taxon>Candidatus Thermobaculales</taxon>
        <taxon>Candidatus Thermobaculaceae</taxon>
        <taxon>Thermobaculum</taxon>
    </lineage>
</organism>
<keyword evidence="2 8" id="KW-0436">Ligase</keyword>
<name>D1CEK3_THET1</name>
<dbReference type="PRINTS" id="PR01038">
    <property type="entry name" value="TRNASYNTHARG"/>
</dbReference>
<evidence type="ECO:0000256" key="1">
    <source>
        <dbReference type="ARBA" id="ARBA00005594"/>
    </source>
</evidence>
<gene>
    <name evidence="8" type="primary">argS</name>
    <name evidence="11" type="ordered locus">Tter_0438</name>
</gene>
<dbReference type="GO" id="GO:0006420">
    <property type="term" value="P:arginyl-tRNA aminoacylation"/>
    <property type="evidence" value="ECO:0007669"/>
    <property type="project" value="UniProtKB-UniRule"/>
</dbReference>
<dbReference type="SUPFAM" id="SSF55190">
    <property type="entry name" value="Arginyl-tRNA synthetase (ArgRS), N-terminal 'additional' domain"/>
    <property type="match status" value="1"/>
</dbReference>
<evidence type="ECO:0000256" key="7">
    <source>
        <dbReference type="ARBA" id="ARBA00049339"/>
    </source>
</evidence>
<dbReference type="NCBIfam" id="TIGR00456">
    <property type="entry name" value="argS"/>
    <property type="match status" value="1"/>
</dbReference>
<dbReference type="Pfam" id="PF05746">
    <property type="entry name" value="DALR_1"/>
    <property type="match status" value="1"/>
</dbReference>
<dbReference type="RefSeq" id="WP_012874394.1">
    <property type="nucleotide sequence ID" value="NC_013525.1"/>
</dbReference>
<dbReference type="Gene3D" id="3.30.1360.70">
    <property type="entry name" value="Arginyl tRNA synthetase N-terminal domain"/>
    <property type="match status" value="1"/>
</dbReference>
<dbReference type="HOGENOM" id="CLU_006406_6_1_0"/>
<keyword evidence="8" id="KW-0963">Cytoplasm</keyword>
<reference evidence="12" key="1">
    <citation type="journal article" date="2010" name="Stand. Genomic Sci.">
        <title>Complete genome sequence of 'Thermobaculum terrenum' type strain (YNP1).</title>
        <authorList>
            <person name="Kiss H."/>
            <person name="Cleland D."/>
            <person name="Lapidus A."/>
            <person name="Lucas S."/>
            <person name="Glavina Del Rio T."/>
            <person name="Nolan M."/>
            <person name="Tice H."/>
            <person name="Han C."/>
            <person name="Goodwin L."/>
            <person name="Pitluck S."/>
            <person name="Liolios K."/>
            <person name="Ivanova N."/>
            <person name="Mavromatis K."/>
            <person name="Ovchinnikova G."/>
            <person name="Pati A."/>
            <person name="Chen A."/>
            <person name="Palaniappan K."/>
            <person name="Land M."/>
            <person name="Hauser L."/>
            <person name="Chang Y."/>
            <person name="Jeffries C."/>
            <person name="Lu M."/>
            <person name="Brettin T."/>
            <person name="Detter J."/>
            <person name="Goker M."/>
            <person name="Tindall B."/>
            <person name="Beck B."/>
            <person name="McDermott T."/>
            <person name="Woyke T."/>
            <person name="Bristow J."/>
            <person name="Eisen J."/>
            <person name="Markowitz V."/>
            <person name="Hugenholtz P."/>
            <person name="Kyrpides N."/>
            <person name="Klenk H."/>
            <person name="Cheng J."/>
        </authorList>
    </citation>
    <scope>NUCLEOTIDE SEQUENCE [LARGE SCALE GENOMIC DNA]</scope>
    <source>
        <strain evidence="12">ATCC BAA-798 / YNP1</strain>
    </source>
</reference>
<dbReference type="Gene3D" id="3.40.50.620">
    <property type="entry name" value="HUPs"/>
    <property type="match status" value="1"/>
</dbReference>
<dbReference type="Pfam" id="PF03485">
    <property type="entry name" value="Arg_tRNA_synt_N"/>
    <property type="match status" value="1"/>
</dbReference>
<evidence type="ECO:0000256" key="9">
    <source>
        <dbReference type="RuleBase" id="RU363038"/>
    </source>
</evidence>
<sequence length="601" mass="69415">MLQQEISQAKEAIREAIAQLGLPQPENIDLRQIPFSGQWGLATSVCHQLARNEVQVDIPEGLSKKEARKLLEAASRERAQSLAESIANYLSRKGIFADVQAQNGYVNMFFEPSDVALRLLATVHEQGDSYGRGNPKSETVMVEYGQPNTHKQFHIGHLRNTALGDSIARILDFAGYRKVLKASYIGDIGAHVIKWLWGYNKWHSGEQPPADPYKIGPWLESIYVEANSAIESNPDYQREYRDLFARWDRRDPEVVELWRRTREWSLNYFRRIFKELDVNFDVWFYESDFEEPGKKIVQDLLNKGVAEIDEGAPIVRIDQKLGLEKETYRTIVLQRSDGTSLYQTKELALTRTKFDEYKVDRILNVVDVRQTLYFQQVFKVLELLGYEQARNSQHIPYELVSLPTGPMSSREGTTVGYDEFATEMYERALEVVREKNPEMPQEQQERIARIVSMGSMKFGMLNRDNTRVLVFDKEEALDFDGFSAPYVQYAHARACRILEKAPDIDWENLRIGELSTVETNLLEMISRLNESVERAAREYKPLHVVNYVYELAKTFNEFYRVSPVLRAEEEVRNFRLAVVYATKVCLANSLYLLGIEAPEVM</sequence>
<evidence type="ECO:0000256" key="3">
    <source>
        <dbReference type="ARBA" id="ARBA00022741"/>
    </source>
</evidence>